<proteinExistence type="predicted"/>
<keyword evidence="1" id="KW-0812">Transmembrane</keyword>
<evidence type="ECO:0000313" key="4">
    <source>
        <dbReference type="Proteomes" id="UP000199545"/>
    </source>
</evidence>
<dbReference type="NCBIfam" id="NF033551">
    <property type="entry name" value="transpos_IS1182"/>
    <property type="match status" value="1"/>
</dbReference>
<dbReference type="PANTHER" id="PTHR33408">
    <property type="entry name" value="TRANSPOSASE"/>
    <property type="match status" value="1"/>
</dbReference>
<dbReference type="OrthoDB" id="9774608at2"/>
<keyword evidence="4" id="KW-1185">Reference proteome</keyword>
<dbReference type="STRING" id="46223.SAMN05421852_1702"/>
<name>A0A1I3VRT4_9BACL</name>
<protein>
    <submittedName>
        <fullName evidence="3">Transposase DDE domain-containing protein</fullName>
    </submittedName>
</protein>
<dbReference type="AlphaFoldDB" id="A0A1I3VRT4"/>
<feature type="transmembrane region" description="Helical" evidence="1">
    <location>
        <begin position="317"/>
        <end position="336"/>
    </location>
</feature>
<reference evidence="3 4" key="1">
    <citation type="submission" date="2016-10" db="EMBL/GenBank/DDBJ databases">
        <authorList>
            <person name="de Groot N.N."/>
        </authorList>
    </citation>
    <scope>NUCLEOTIDE SEQUENCE [LARGE SCALE GENOMIC DNA]</scope>
    <source>
        <strain evidence="3 4">DSM 44778</strain>
    </source>
</reference>
<dbReference type="PANTHER" id="PTHR33408:SF4">
    <property type="entry name" value="TRANSPOSASE DDE DOMAIN-CONTAINING PROTEIN"/>
    <property type="match status" value="1"/>
</dbReference>
<dbReference type="InterPro" id="IPR047629">
    <property type="entry name" value="IS1182_transpos"/>
</dbReference>
<keyword evidence="1" id="KW-1133">Transmembrane helix</keyword>
<sequence length="339" mass="39780">MQHGFIEGKQLFTDSTFLKANASKSKFKKQKVTVTPKDYVEQLEKAIDEDRIQHGKKPLKKQIQLEEREIRVSTTDPDSGYMVRDGKPEGFFYLDHRTVDGKYNFITDVYVTLGNVHDSVPYLERLDRQISRFGFQVEEVALDAGYLTMPICQGLKEREIFAAIAHRSFRPKKGLFFKWQFKYIPEKDVYLCPAKHELSYKTTNRLGYREYKSNPQVCKNCSFLSKCTHSKTYTKTITRHVWEDAKEWARQNRLSARGKQLYKRRSQTIERSFADAKELHGLRYARYRGLAKVREQCLLIAVAQNIKKMALLLSKRGKGFVICLIFYIQFPLFVYFPET</sequence>
<evidence type="ECO:0000313" key="3">
    <source>
        <dbReference type="EMBL" id="SFJ96881.1"/>
    </source>
</evidence>
<feature type="domain" description="Transposase DDE" evidence="2">
    <location>
        <begin position="191"/>
        <end position="310"/>
    </location>
</feature>
<dbReference type="Proteomes" id="UP000199545">
    <property type="component" value="Unassembled WGS sequence"/>
</dbReference>
<accession>A0A1I3VRT4</accession>
<organism evidence="3 4">
    <name type="scientific">Thermoflavimicrobium dichotomicum</name>
    <dbReference type="NCBI Taxonomy" id="46223"/>
    <lineage>
        <taxon>Bacteria</taxon>
        <taxon>Bacillati</taxon>
        <taxon>Bacillota</taxon>
        <taxon>Bacilli</taxon>
        <taxon>Bacillales</taxon>
        <taxon>Thermoactinomycetaceae</taxon>
        <taxon>Thermoflavimicrobium</taxon>
    </lineage>
</organism>
<dbReference type="Pfam" id="PF13751">
    <property type="entry name" value="DDE_Tnp_1_6"/>
    <property type="match status" value="1"/>
</dbReference>
<evidence type="ECO:0000259" key="2">
    <source>
        <dbReference type="Pfam" id="PF13751"/>
    </source>
</evidence>
<gene>
    <name evidence="3" type="ORF">SAMN05421852_1702</name>
</gene>
<dbReference type="EMBL" id="FORR01000070">
    <property type="protein sequence ID" value="SFJ96881.1"/>
    <property type="molecule type" value="Genomic_DNA"/>
</dbReference>
<dbReference type="InterPro" id="IPR025668">
    <property type="entry name" value="Tnp_DDE_dom"/>
</dbReference>
<keyword evidence="1" id="KW-0472">Membrane</keyword>
<evidence type="ECO:0000256" key="1">
    <source>
        <dbReference type="SAM" id="Phobius"/>
    </source>
</evidence>
<feature type="non-terminal residue" evidence="3">
    <location>
        <position position="339"/>
    </location>
</feature>